<evidence type="ECO:0000313" key="10">
    <source>
        <dbReference type="Proteomes" id="UP000539175"/>
    </source>
</evidence>
<dbReference type="InterPro" id="IPR013341">
    <property type="entry name" value="Mandelate_racemase_N_dom"/>
</dbReference>
<dbReference type="GO" id="GO:0009063">
    <property type="term" value="P:amino acid catabolic process"/>
    <property type="evidence" value="ECO:0007669"/>
    <property type="project" value="InterPro"/>
</dbReference>
<dbReference type="Gene3D" id="3.30.390.10">
    <property type="entry name" value="Enolase-like, N-terminal domain"/>
    <property type="match status" value="1"/>
</dbReference>
<evidence type="ECO:0000256" key="5">
    <source>
        <dbReference type="PIRSR" id="PIRSR634603-1"/>
    </source>
</evidence>
<feature type="active site" description="Proton acceptor; specific for (R)-substrate epimerization" evidence="5">
    <location>
        <position position="150"/>
    </location>
</feature>
<evidence type="ECO:0000256" key="6">
    <source>
        <dbReference type="PIRSR" id="PIRSR634603-3"/>
    </source>
</evidence>
<dbReference type="InterPro" id="IPR036849">
    <property type="entry name" value="Enolase-like_C_sf"/>
</dbReference>
<dbReference type="SUPFAM" id="SSF54826">
    <property type="entry name" value="Enolase N-terminal domain-like"/>
    <property type="match status" value="1"/>
</dbReference>
<feature type="domain" description="Mandelate racemase/muconate lactonizing enzyme C-terminal" evidence="8">
    <location>
        <begin position="131"/>
        <end position="224"/>
    </location>
</feature>
<evidence type="ECO:0000256" key="7">
    <source>
        <dbReference type="RuleBase" id="RU366006"/>
    </source>
</evidence>
<dbReference type="GO" id="GO:0000287">
    <property type="term" value="F:magnesium ion binding"/>
    <property type="evidence" value="ECO:0007669"/>
    <property type="project" value="UniProtKB-ARBA"/>
</dbReference>
<dbReference type="CDD" id="cd03319">
    <property type="entry name" value="L-Ala-DL-Glu_epimerase"/>
    <property type="match status" value="1"/>
</dbReference>
<organism evidence="9 10">
    <name type="scientific">Nitrospirillum iridis</name>
    <dbReference type="NCBI Taxonomy" id="765888"/>
    <lineage>
        <taxon>Bacteria</taxon>
        <taxon>Pseudomonadati</taxon>
        <taxon>Pseudomonadota</taxon>
        <taxon>Alphaproteobacteria</taxon>
        <taxon>Rhodospirillales</taxon>
        <taxon>Azospirillaceae</taxon>
        <taxon>Nitrospirillum</taxon>
    </lineage>
</organism>
<gene>
    <name evidence="9" type="ORF">FHS74_003526</name>
</gene>
<dbReference type="PROSITE" id="PS00909">
    <property type="entry name" value="MR_MLE_2"/>
    <property type="match status" value="1"/>
</dbReference>
<dbReference type="AlphaFoldDB" id="A0A7X0EDN1"/>
<feature type="active site" description="Proton acceptor; specific for (S)-substrate epimerization" evidence="5">
    <location>
        <position position="248"/>
    </location>
</feature>
<dbReference type="EC" id="5.1.1.-" evidence="7"/>
<feature type="binding site" evidence="6">
    <location>
        <position position="203"/>
    </location>
    <ligand>
        <name>Mg(2+)</name>
        <dbReference type="ChEBI" id="CHEBI:18420"/>
    </ligand>
</feature>
<dbReference type="PANTHER" id="PTHR48073">
    <property type="entry name" value="O-SUCCINYLBENZOATE SYNTHASE-RELATED"/>
    <property type="match status" value="1"/>
</dbReference>
<dbReference type="PANTHER" id="PTHR48073:SF2">
    <property type="entry name" value="O-SUCCINYLBENZOATE SYNTHASE"/>
    <property type="match status" value="1"/>
</dbReference>
<dbReference type="GO" id="GO:0016855">
    <property type="term" value="F:racemase and epimerase activity, acting on amino acids and derivatives"/>
    <property type="evidence" value="ECO:0007669"/>
    <property type="project" value="UniProtKB-UniRule"/>
</dbReference>
<dbReference type="InterPro" id="IPR029065">
    <property type="entry name" value="Enolase_C-like"/>
</dbReference>
<dbReference type="Pfam" id="PF02746">
    <property type="entry name" value="MR_MLE_N"/>
    <property type="match status" value="1"/>
</dbReference>
<dbReference type="EMBL" id="JACIIZ010000010">
    <property type="protein sequence ID" value="MBB6252957.1"/>
    <property type="molecule type" value="Genomic_DNA"/>
</dbReference>
<evidence type="ECO:0000256" key="3">
    <source>
        <dbReference type="ARBA" id="ARBA00022842"/>
    </source>
</evidence>
<evidence type="ECO:0000256" key="2">
    <source>
        <dbReference type="ARBA" id="ARBA00022723"/>
    </source>
</evidence>
<proteinExistence type="inferred from homology"/>
<comment type="caution">
    <text evidence="9">The sequence shown here is derived from an EMBL/GenBank/DDBJ whole genome shotgun (WGS) entry which is preliminary data.</text>
</comment>
<keyword evidence="2 6" id="KW-0479">Metal-binding</keyword>
<comment type="cofactor">
    <cofactor evidence="6 7">
        <name>Mg(2+)</name>
        <dbReference type="ChEBI" id="CHEBI:18420"/>
    </cofactor>
    <text evidence="6 7">Binds 1 Mg(2+) ion per subunit.</text>
</comment>
<comment type="similarity">
    <text evidence="1 7">Belongs to the mandelate racemase/muconate lactonizing enzyme family.</text>
</comment>
<dbReference type="Gene3D" id="3.20.20.120">
    <property type="entry name" value="Enolase-like C-terminal domain"/>
    <property type="match status" value="1"/>
</dbReference>
<reference evidence="9 10" key="1">
    <citation type="submission" date="2020-08" db="EMBL/GenBank/DDBJ databases">
        <title>Genomic Encyclopedia of Type Strains, Phase IV (KMG-IV): sequencing the most valuable type-strain genomes for metagenomic binning, comparative biology and taxonomic classification.</title>
        <authorList>
            <person name="Goeker M."/>
        </authorList>
    </citation>
    <scope>NUCLEOTIDE SEQUENCE [LARGE SCALE GENOMIC DNA]</scope>
    <source>
        <strain evidence="9 10">DSM 22198</strain>
    </source>
</reference>
<dbReference type="InterPro" id="IPR029017">
    <property type="entry name" value="Enolase-like_N"/>
</dbReference>
<evidence type="ECO:0000256" key="1">
    <source>
        <dbReference type="ARBA" id="ARBA00008031"/>
    </source>
</evidence>
<dbReference type="Proteomes" id="UP000539175">
    <property type="component" value="Unassembled WGS sequence"/>
</dbReference>
<sequence>MSLSITYRRDAMRMREPFRISGYLLHAMPAVVVTVSDGTYFGHGEAAGVYYMNDDPPHMEREIERVRAALEDGVDRRGLQALLPPGGARNALDCALWELESFQAGRPVWQLAGVPEPTPRITTFTLPADDPAEILRRLTAFSHARAIKLKLEGDLAADTERVRAVRRARPDVWLSVDANQGFGGDDLDPLAAMLVDQAVSLLEQPVKRGAEHLLDGWDCPVPLAADESILDLTELQEQHRRFSVVNIKLDKCGGLTEALAMAAEARRLGLGVMVGNMAGSVLAAAPGFVLAQLCDVVDLDGPWFLAEPGADRGIFDAGKVMVPAAFWGVG</sequence>
<dbReference type="GO" id="GO:0006518">
    <property type="term" value="P:peptide metabolic process"/>
    <property type="evidence" value="ECO:0007669"/>
    <property type="project" value="UniProtKB-ARBA"/>
</dbReference>
<keyword evidence="3 6" id="KW-0460">Magnesium</keyword>
<keyword evidence="4 7" id="KW-0413">Isomerase</keyword>
<dbReference type="SUPFAM" id="SSF51604">
    <property type="entry name" value="Enolase C-terminal domain-like"/>
    <property type="match status" value="1"/>
</dbReference>
<dbReference type="InterPro" id="IPR018110">
    <property type="entry name" value="Mandel_Rmase/mucon_lact_enz_CS"/>
</dbReference>
<evidence type="ECO:0000259" key="8">
    <source>
        <dbReference type="SMART" id="SM00922"/>
    </source>
</evidence>
<name>A0A7X0EDN1_9PROT</name>
<dbReference type="InterPro" id="IPR013342">
    <property type="entry name" value="Mandelate_racemase_C"/>
</dbReference>
<evidence type="ECO:0000313" key="9">
    <source>
        <dbReference type="EMBL" id="MBB6252957.1"/>
    </source>
</evidence>
<dbReference type="InterPro" id="IPR034603">
    <property type="entry name" value="Dipeptide_epimerase"/>
</dbReference>
<accession>A0A7X0EDN1</accession>
<keyword evidence="10" id="KW-1185">Reference proteome</keyword>
<feature type="binding site" evidence="6">
    <location>
        <position position="226"/>
    </location>
    <ligand>
        <name>Mg(2+)</name>
        <dbReference type="ChEBI" id="CHEBI:18420"/>
    </ligand>
</feature>
<feature type="binding site" evidence="6">
    <location>
        <position position="177"/>
    </location>
    <ligand>
        <name>Mg(2+)</name>
        <dbReference type="ChEBI" id="CHEBI:18420"/>
    </ligand>
</feature>
<dbReference type="Pfam" id="PF13378">
    <property type="entry name" value="MR_MLE_C"/>
    <property type="match status" value="1"/>
</dbReference>
<protein>
    <recommendedName>
        <fullName evidence="7">Dipeptide epimerase</fullName>
        <ecNumber evidence="7">5.1.1.-</ecNumber>
    </recommendedName>
</protein>
<evidence type="ECO:0000256" key="4">
    <source>
        <dbReference type="ARBA" id="ARBA00023235"/>
    </source>
</evidence>
<dbReference type="RefSeq" id="WP_184802901.1">
    <property type="nucleotide sequence ID" value="NZ_JACIIZ010000010.1"/>
</dbReference>
<dbReference type="SMART" id="SM00922">
    <property type="entry name" value="MR_MLE"/>
    <property type="match status" value="1"/>
</dbReference>